<reference evidence="3 4" key="1">
    <citation type="submission" date="2020-08" db="EMBL/GenBank/DDBJ databases">
        <authorList>
            <person name="Ramaprasad A."/>
        </authorList>
    </citation>
    <scope>NUCLEOTIDE SEQUENCE [LARGE SCALE GENOMIC DNA]</scope>
</reference>
<evidence type="ECO:0000259" key="2">
    <source>
        <dbReference type="SMART" id="SM00128"/>
    </source>
</evidence>
<protein>
    <submittedName>
        <fullName evidence="3">Endonuclease/exonuclease/phosphatase family protein, putative</fullName>
    </submittedName>
</protein>
<accession>A0A6V7S5W4</accession>
<dbReference type="GO" id="GO:0004527">
    <property type="term" value="F:exonuclease activity"/>
    <property type="evidence" value="ECO:0007669"/>
    <property type="project" value="UniProtKB-KW"/>
</dbReference>
<name>A0A6V7S5W4_PLAVN</name>
<organism evidence="3 4">
    <name type="scientific">Plasmodium vinckei brucechwatti</name>
    <dbReference type="NCBI Taxonomy" id="119398"/>
    <lineage>
        <taxon>Eukaryota</taxon>
        <taxon>Sar</taxon>
        <taxon>Alveolata</taxon>
        <taxon>Apicomplexa</taxon>
        <taxon>Aconoidasida</taxon>
        <taxon>Haemosporida</taxon>
        <taxon>Plasmodiidae</taxon>
        <taxon>Plasmodium</taxon>
        <taxon>Plasmodium (Vinckeia)</taxon>
    </lineage>
</organism>
<feature type="compositionally biased region" description="Basic and acidic residues" evidence="1">
    <location>
        <begin position="1"/>
        <end position="20"/>
    </location>
</feature>
<dbReference type="SUPFAM" id="SSF56219">
    <property type="entry name" value="DNase I-like"/>
    <property type="match status" value="1"/>
</dbReference>
<dbReference type="Gene3D" id="3.60.10.10">
    <property type="entry name" value="Endonuclease/exonuclease/phosphatase"/>
    <property type="match status" value="1"/>
</dbReference>
<feature type="region of interest" description="Disordered" evidence="1">
    <location>
        <begin position="1"/>
        <end position="26"/>
    </location>
</feature>
<dbReference type="InterPro" id="IPR036691">
    <property type="entry name" value="Endo/exonu/phosph_ase_sf"/>
</dbReference>
<dbReference type="InterPro" id="IPR000300">
    <property type="entry name" value="IPPc"/>
</dbReference>
<evidence type="ECO:0000313" key="3">
    <source>
        <dbReference type="EMBL" id="CAD2091304.1"/>
    </source>
</evidence>
<dbReference type="EMBL" id="LR865387">
    <property type="protein sequence ID" value="CAD2091304.1"/>
    <property type="molecule type" value="Genomic_DNA"/>
</dbReference>
<feature type="domain" description="Inositol polyphosphate-related phosphatase" evidence="2">
    <location>
        <begin position="349"/>
        <end position="676"/>
    </location>
</feature>
<dbReference type="SMART" id="SM00128">
    <property type="entry name" value="IPPc"/>
    <property type="match status" value="1"/>
</dbReference>
<dbReference type="InterPro" id="IPR046985">
    <property type="entry name" value="IP5"/>
</dbReference>
<dbReference type="VEuPathDB" id="PlasmoDB:PVBDA_0901020"/>
<keyword evidence="3" id="KW-0540">Nuclease</keyword>
<dbReference type="GO" id="GO:0004439">
    <property type="term" value="F:phosphatidylinositol-4,5-bisphosphate 5-phosphatase activity"/>
    <property type="evidence" value="ECO:0007669"/>
    <property type="project" value="TreeGrafter"/>
</dbReference>
<gene>
    <name evidence="3" type="ORF">PVBDA_0901020</name>
</gene>
<keyword evidence="3" id="KW-0269">Exonuclease</keyword>
<dbReference type="AlphaFoldDB" id="A0A6V7S5W4"/>
<evidence type="ECO:0000256" key="1">
    <source>
        <dbReference type="SAM" id="MobiDB-lite"/>
    </source>
</evidence>
<keyword evidence="3" id="KW-0255">Endonuclease</keyword>
<dbReference type="GO" id="GO:0046856">
    <property type="term" value="P:phosphatidylinositol dephosphorylation"/>
    <property type="evidence" value="ECO:0007669"/>
    <property type="project" value="InterPro"/>
</dbReference>
<dbReference type="PANTHER" id="PTHR11200">
    <property type="entry name" value="INOSITOL 5-PHOSPHATASE"/>
    <property type="match status" value="1"/>
</dbReference>
<dbReference type="GO" id="GO:0004519">
    <property type="term" value="F:endonuclease activity"/>
    <property type="evidence" value="ECO:0007669"/>
    <property type="project" value="UniProtKB-KW"/>
</dbReference>
<sequence>MKDTEKKENNDQKKNKEQVEKGMGSENKAIFTMRQQNNDINSYPIHKYRSRSESNGRVRGHINFLESLKERNEKNISSTSKESQKNEIENMSIFGARGGNKYNIKEKGCIRNNEKVKQKSDKKNVLGYNYFTNRQQMITSENINIIKNVPISIYVGTWNCEYSDFTKGYEYEKKRYTTNYLSENTKDELYSMKLDDRYTVRSITPLICIDPTIKENKNNTNEYYDELINFKLTNKNDKKSLNKNGNTPKGFSNISEVVKGQCEIGGHKQNGSISKGENTISGAEKSAKLFENSIDYCIRTPNKQIYPKKNTQYDQSILNTPNLFVESSIKRKTIGGETNIHSYNKIPEKKINNLQNYKSQETEIFSHWISPYYDVYVICLQESISDSIIECLSMYLKEINQETYEFLPLADYKLSGYGDGAFLQMKSTTIAAWVRKSKLHPKGPVKLCASKTIAFNKLNNSKGCVSILLNIYNQFVLFIGCHMPAKDQELRQKSREFILTKLSEYFSNKATSNFKDVFHHVIWMGDFNFRVHGIQIEKVVHYLKTNNLKELLKYDEANSPYSYDLSISFQEQPINFLPTYKKNGNRPIIDKSDTKWVEKEYKLIHNIKWYKGGKQEPRIPSWTDRVFKWSCDKTQNCLTFVPNTYISPIPKEKCILMCSDHSPVSCCFQMYKMTNEEDIPSTKSIWKF</sequence>
<keyword evidence="3" id="KW-0378">Hydrolase</keyword>
<dbReference type="Pfam" id="PF22669">
    <property type="entry name" value="Exo_endo_phos2"/>
    <property type="match status" value="1"/>
</dbReference>
<dbReference type="PANTHER" id="PTHR11200:SF275">
    <property type="entry name" value="LD06095P"/>
    <property type="match status" value="1"/>
</dbReference>
<evidence type="ECO:0000313" key="4">
    <source>
        <dbReference type="Proteomes" id="UP000515550"/>
    </source>
</evidence>
<dbReference type="Proteomes" id="UP000515550">
    <property type="component" value="Chromosome PVBDA_09"/>
</dbReference>
<proteinExistence type="predicted"/>